<evidence type="ECO:0000256" key="4">
    <source>
        <dbReference type="ARBA" id="ARBA00023172"/>
    </source>
</evidence>
<proteinExistence type="inferred from homology"/>
<organism evidence="5 6">
    <name type="scientific">Corynebacterium callunae DSM 20147</name>
    <dbReference type="NCBI Taxonomy" id="1121353"/>
    <lineage>
        <taxon>Bacteria</taxon>
        <taxon>Bacillati</taxon>
        <taxon>Actinomycetota</taxon>
        <taxon>Actinomycetes</taxon>
        <taxon>Mycobacteriales</taxon>
        <taxon>Corynebacteriaceae</taxon>
        <taxon>Corynebacterium</taxon>
    </lineage>
</organism>
<evidence type="ECO:0000313" key="6">
    <source>
        <dbReference type="Proteomes" id="UP000011760"/>
    </source>
</evidence>
<dbReference type="PATRIC" id="fig|1121353.3.peg.993"/>
<reference evidence="5 6" key="1">
    <citation type="submission" date="2013-02" db="EMBL/GenBank/DDBJ databases">
        <title>The complete genome sequence of Corynebacterium callunae DSM 20147.</title>
        <authorList>
            <person name="Ruckert C."/>
            <person name="Albersmeier A."/>
            <person name="Kalinowski J."/>
        </authorList>
    </citation>
    <scope>NUCLEOTIDE SEQUENCE [LARGE SCALE GENOMIC DNA]</scope>
    <source>
        <strain evidence="5 6">DSM 20147</strain>
    </source>
</reference>
<keyword evidence="4" id="KW-0233">DNA recombination</keyword>
<evidence type="ECO:0000313" key="5">
    <source>
        <dbReference type="EMBL" id="AGG66415.1"/>
    </source>
</evidence>
<dbReference type="KEGG" id="ccn:H924_04845"/>
<dbReference type="RefSeq" id="WP_015650848.1">
    <property type="nucleotide sequence ID" value="NC_020506.1"/>
</dbReference>
<dbReference type="OrthoDB" id="370725at2"/>
<sequence>MISTLLTLLFTAFGVVIGWLARGNRDADMQSRQLRKLTKSIEERSPDSLVDALSLQLSPLQEGLSELGAHISQLEVETDHSTHALNQKLTAIVANSTKTNDLLAALNGSQPHGRWGDIQLRRIIELAGMEEHIDFDTSPEFRFLLSGGQSLRLDNKAPYEAYLEATESAHPASALKRHAAQMRNYVSEIATHKPAEEYVIAFIPGDAFLSAALSKDAELLEFSFSQRVVLATPTTLQLVLRTIALGFQEQETTEKIAEIQKLGKQLQKRLNAMADQFNRVGSSLEKAVQAFNDTLYGIDNQVLSIARQLSADDPLPTRITQTHAIKGHSEHFVSTEGVDKLSD</sequence>
<evidence type="ECO:0000256" key="3">
    <source>
        <dbReference type="ARBA" id="ARBA00023054"/>
    </source>
</evidence>
<dbReference type="Pfam" id="PF02646">
    <property type="entry name" value="RmuC"/>
    <property type="match status" value="1"/>
</dbReference>
<dbReference type="PANTHER" id="PTHR30563">
    <property type="entry name" value="DNA RECOMBINATION PROTEIN RMUC"/>
    <property type="match status" value="1"/>
</dbReference>
<keyword evidence="3" id="KW-0175">Coiled coil</keyword>
<comment type="similarity">
    <text evidence="2">Belongs to the RmuC family.</text>
</comment>
<dbReference type="PANTHER" id="PTHR30563:SF0">
    <property type="entry name" value="DNA RECOMBINATION PROTEIN RMUC"/>
    <property type="match status" value="1"/>
</dbReference>
<dbReference type="AlphaFoldDB" id="M1UEE5"/>
<evidence type="ECO:0000256" key="1">
    <source>
        <dbReference type="ARBA" id="ARBA00003416"/>
    </source>
</evidence>
<keyword evidence="6" id="KW-1185">Reference proteome</keyword>
<dbReference type="eggNOG" id="COG1322">
    <property type="taxonomic scope" value="Bacteria"/>
</dbReference>
<dbReference type="EMBL" id="CP004354">
    <property type="protein sequence ID" value="AGG66415.1"/>
    <property type="molecule type" value="Genomic_DNA"/>
</dbReference>
<dbReference type="Proteomes" id="UP000011760">
    <property type="component" value="Chromosome"/>
</dbReference>
<gene>
    <name evidence="5" type="ORF">H924_04845</name>
</gene>
<protein>
    <submittedName>
        <fullName evidence="5">DNA recombination protein</fullName>
    </submittedName>
</protein>
<comment type="function">
    <text evidence="1">Involved in DNA recombination.</text>
</comment>
<dbReference type="STRING" id="1121353.H924_04845"/>
<name>M1UEE5_9CORY</name>
<dbReference type="GO" id="GO:0006310">
    <property type="term" value="P:DNA recombination"/>
    <property type="evidence" value="ECO:0007669"/>
    <property type="project" value="UniProtKB-KW"/>
</dbReference>
<dbReference type="InterPro" id="IPR003798">
    <property type="entry name" value="DNA_recombination_RmuC"/>
</dbReference>
<evidence type="ECO:0000256" key="2">
    <source>
        <dbReference type="ARBA" id="ARBA00009840"/>
    </source>
</evidence>
<dbReference type="HOGENOM" id="CLU_024057_1_1_11"/>
<accession>M1UEE5</accession>